<dbReference type="SUPFAM" id="SSF48726">
    <property type="entry name" value="Immunoglobulin"/>
    <property type="match status" value="1"/>
</dbReference>
<name>A0A9Q0I2Z0_9TELE</name>
<feature type="region of interest" description="Disordered" evidence="1">
    <location>
        <begin position="118"/>
        <end position="143"/>
    </location>
</feature>
<dbReference type="OrthoDB" id="8442846at2759"/>
<dbReference type="Proteomes" id="UP001148018">
    <property type="component" value="Unassembled WGS sequence"/>
</dbReference>
<sequence length="197" mass="22394">MKISIFLLLLLDVHLSKEQQTTERSGEIVLKFDFPPYYNSYKKSCSKYFPDRYFIMMDNRGFVSDFLRGRVTLIERRGSIEFRIANAQSTDRGDYRCYVDGIQYSYKDFTVEISEPSWRPPVRPTSTVKPPSTSTAPPTLLPGSGLPPYHNSGPVVSWTVIVRFAKVMFIATIALAGCVTAVVVCCRRKKSKNKVVE</sequence>
<proteinExistence type="predicted"/>
<dbReference type="Gene3D" id="2.60.40.10">
    <property type="entry name" value="Immunoglobulins"/>
    <property type="match status" value="1"/>
</dbReference>
<organism evidence="4 5">
    <name type="scientific">Muraenolepis orangiensis</name>
    <name type="common">Patagonian moray cod</name>
    <dbReference type="NCBI Taxonomy" id="630683"/>
    <lineage>
        <taxon>Eukaryota</taxon>
        <taxon>Metazoa</taxon>
        <taxon>Chordata</taxon>
        <taxon>Craniata</taxon>
        <taxon>Vertebrata</taxon>
        <taxon>Euteleostomi</taxon>
        <taxon>Actinopterygii</taxon>
        <taxon>Neopterygii</taxon>
        <taxon>Teleostei</taxon>
        <taxon>Neoteleostei</taxon>
        <taxon>Acanthomorphata</taxon>
        <taxon>Zeiogadaria</taxon>
        <taxon>Gadariae</taxon>
        <taxon>Gadiformes</taxon>
        <taxon>Muraenolepidoidei</taxon>
        <taxon>Muraenolepididae</taxon>
        <taxon>Muraenolepis</taxon>
    </lineage>
</organism>
<keyword evidence="3" id="KW-0732">Signal</keyword>
<evidence type="ECO:0000256" key="2">
    <source>
        <dbReference type="SAM" id="Phobius"/>
    </source>
</evidence>
<dbReference type="InterPro" id="IPR036179">
    <property type="entry name" value="Ig-like_dom_sf"/>
</dbReference>
<keyword evidence="2" id="KW-1133">Transmembrane helix</keyword>
<keyword evidence="2" id="KW-0472">Membrane</keyword>
<accession>A0A9Q0I2Z0</accession>
<gene>
    <name evidence="4" type="ORF">NHX12_017488</name>
</gene>
<comment type="caution">
    <text evidence="4">The sequence shown here is derived from an EMBL/GenBank/DDBJ whole genome shotgun (WGS) entry which is preliminary data.</text>
</comment>
<evidence type="ECO:0008006" key="6">
    <source>
        <dbReference type="Google" id="ProtNLM"/>
    </source>
</evidence>
<evidence type="ECO:0000313" key="5">
    <source>
        <dbReference type="Proteomes" id="UP001148018"/>
    </source>
</evidence>
<evidence type="ECO:0000313" key="4">
    <source>
        <dbReference type="EMBL" id="KAJ3583390.1"/>
    </source>
</evidence>
<keyword evidence="5" id="KW-1185">Reference proteome</keyword>
<dbReference type="EMBL" id="JANIIK010000381">
    <property type="protein sequence ID" value="KAJ3583390.1"/>
    <property type="molecule type" value="Genomic_DNA"/>
</dbReference>
<feature type="chain" id="PRO_5040439205" description="Immunoglobulin subtype domain-containing protein" evidence="3">
    <location>
        <begin position="19"/>
        <end position="197"/>
    </location>
</feature>
<feature type="compositionally biased region" description="Low complexity" evidence="1">
    <location>
        <begin position="124"/>
        <end position="143"/>
    </location>
</feature>
<feature type="signal peptide" evidence="3">
    <location>
        <begin position="1"/>
        <end position="18"/>
    </location>
</feature>
<keyword evidence="2" id="KW-0812">Transmembrane</keyword>
<dbReference type="AlphaFoldDB" id="A0A9Q0I2Z0"/>
<feature type="transmembrane region" description="Helical" evidence="2">
    <location>
        <begin position="167"/>
        <end position="186"/>
    </location>
</feature>
<evidence type="ECO:0000256" key="3">
    <source>
        <dbReference type="SAM" id="SignalP"/>
    </source>
</evidence>
<protein>
    <recommendedName>
        <fullName evidence="6">Immunoglobulin subtype domain-containing protein</fullName>
    </recommendedName>
</protein>
<dbReference type="InterPro" id="IPR013783">
    <property type="entry name" value="Ig-like_fold"/>
</dbReference>
<reference evidence="4" key="1">
    <citation type="submission" date="2022-07" db="EMBL/GenBank/DDBJ databases">
        <title>Chromosome-level genome of Muraenolepis orangiensis.</title>
        <authorList>
            <person name="Kim J."/>
        </authorList>
    </citation>
    <scope>NUCLEOTIDE SEQUENCE</scope>
    <source>
        <strain evidence="4">KU_S4_2022</strain>
        <tissue evidence="4">Muscle</tissue>
    </source>
</reference>
<evidence type="ECO:0000256" key="1">
    <source>
        <dbReference type="SAM" id="MobiDB-lite"/>
    </source>
</evidence>